<dbReference type="SUPFAM" id="SSF88697">
    <property type="entry name" value="PUA domain-like"/>
    <property type="match status" value="1"/>
</dbReference>
<reference evidence="1 3" key="1">
    <citation type="journal article" date="2016" name="ISME J.">
        <title>Chasing the elusive Euryarchaeota class WSA2: genomes reveal a uniquely fastidious methyl-reducing methanogen.</title>
        <authorList>
            <person name="Nobu M.K."/>
            <person name="Narihiro T."/>
            <person name="Kuroda K."/>
            <person name="Mei R."/>
            <person name="Liu W.T."/>
        </authorList>
    </citation>
    <scope>NUCLEOTIDE SEQUENCE [LARGE SCALE GENOMIC DNA]</scope>
    <source>
        <strain evidence="1">ADurb1013_Bin02101</strain>
        <strain evidence="2">ADurb1213_Bin02801</strain>
    </source>
</reference>
<accession>A0A150JLQ4</accession>
<name>A0A150JCG3_9EURY</name>
<evidence type="ECO:0008006" key="4">
    <source>
        <dbReference type="Google" id="ProtNLM"/>
    </source>
</evidence>
<accession>A0A150JCG3</accession>
<dbReference type="AlphaFoldDB" id="A0A150JCG3"/>
<dbReference type="Proteomes" id="UP000092420">
    <property type="component" value="Unassembled WGS sequence"/>
</dbReference>
<evidence type="ECO:0000313" key="2">
    <source>
        <dbReference type="EMBL" id="KYC58061.1"/>
    </source>
</evidence>
<organism evidence="1 3">
    <name type="scientific">Candidatus Methanofastidiosum methylothiophilum</name>
    <dbReference type="NCBI Taxonomy" id="1705564"/>
    <lineage>
        <taxon>Archaea</taxon>
        <taxon>Methanobacteriati</taxon>
        <taxon>Methanobacteriota</taxon>
        <taxon>Stenosarchaea group</taxon>
        <taxon>Candidatus Methanofastidiosia</taxon>
        <taxon>Candidatus Methanofastidiosales</taxon>
        <taxon>Candidatus Methanofastidiosaceae</taxon>
        <taxon>Candidatus Methanofastidiosum</taxon>
    </lineage>
</organism>
<dbReference type="Gene3D" id="3.10.590.10">
    <property type="entry name" value="ph1033 like domains"/>
    <property type="match status" value="1"/>
</dbReference>
<evidence type="ECO:0000313" key="1">
    <source>
        <dbReference type="EMBL" id="KYC54890.1"/>
    </source>
</evidence>
<dbReference type="InterPro" id="IPR015947">
    <property type="entry name" value="PUA-like_sf"/>
</dbReference>
<accession>A0A150JH56</accession>
<protein>
    <recommendedName>
        <fullName evidence="4">EVE domain-containing protein</fullName>
    </recommendedName>
</protein>
<evidence type="ECO:0000313" key="3">
    <source>
        <dbReference type="Proteomes" id="UP000092420"/>
    </source>
</evidence>
<dbReference type="EMBL" id="LNJB01000006">
    <property type="protein sequence ID" value="KYC54890.1"/>
    <property type="molecule type" value="Genomic_DNA"/>
</dbReference>
<proteinExistence type="predicted"/>
<gene>
    <name evidence="1" type="ORF">AN188_00687</name>
    <name evidence="2" type="ORF">APG09_00561</name>
</gene>
<dbReference type="EMBL" id="LNJE01000005">
    <property type="protein sequence ID" value="KYC58061.1"/>
    <property type="molecule type" value="Genomic_DNA"/>
</dbReference>
<comment type="caution">
    <text evidence="1">The sequence shown here is derived from an EMBL/GenBank/DDBJ whole genome shotgun (WGS) entry which is preliminary data.</text>
</comment>
<sequence>MITDQENWEIIKKHHVYATNTKKIFESLTKMDIVVMYLIPKQISGVYTISNLTSSKKVMFHNKKYNYYFELTPKLVPDKPKSIIKKDRFEFINKISIFKNTSHWGGVIMGKSILEITEEDYNLFKKKINNKY</sequence>